<evidence type="ECO:0000256" key="1">
    <source>
        <dbReference type="PIRNR" id="PIRNR037207"/>
    </source>
</evidence>
<comment type="similarity">
    <text evidence="1">Belongs to the R-transferase family.</text>
</comment>
<keyword evidence="1" id="KW-0833">Ubl conjugation pathway</keyword>
<dbReference type="Pfam" id="PF04377">
    <property type="entry name" value="ATE_C"/>
    <property type="match status" value="1"/>
</dbReference>
<keyword evidence="1" id="KW-0808">Transferase</keyword>
<dbReference type="InterPro" id="IPR007472">
    <property type="entry name" value="N-end_Aminoacyl_Trfase_C"/>
</dbReference>
<protein>
    <recommendedName>
        <fullName evidence="1">Arginyl-tRNA--protein transferase 1</fullName>
        <shortName evidence="1">Arginyltransferase 1</shortName>
        <shortName evidence="1">R-transferase 1</shortName>
        <ecNumber evidence="1">2.3.2.8</ecNumber>
    </recommendedName>
    <alternativeName>
        <fullName evidence="1">Arginine-tRNA--protein transferase 1</fullName>
    </alternativeName>
</protein>
<reference evidence="4" key="1">
    <citation type="submission" date="2016-04" db="EMBL/GenBank/DDBJ databases">
        <authorList>
            <person name="Evans L.H."/>
            <person name="Alamgir A."/>
            <person name="Owens N."/>
            <person name="Weber N.D."/>
            <person name="Virtaneva K."/>
            <person name="Barbian K."/>
            <person name="Babar A."/>
            <person name="Rosenke K."/>
        </authorList>
    </citation>
    <scope>NUCLEOTIDE SEQUENCE [LARGE SCALE GENOMIC DNA]</scope>
    <source>
        <strain evidence="4">CBS 101.48</strain>
    </source>
</reference>
<dbReference type="PANTHER" id="PTHR21367">
    <property type="entry name" value="ARGININE-TRNA-PROTEIN TRANSFERASE 1"/>
    <property type="match status" value="1"/>
</dbReference>
<dbReference type="InterPro" id="IPR016181">
    <property type="entry name" value="Acyl_CoA_acyltransferase"/>
</dbReference>
<keyword evidence="5" id="KW-1185">Reference proteome</keyword>
<comment type="function">
    <text evidence="1">Involved in the post-translational conjugation of arginine to the N-terminal aspartate or glutamate of a protein. This arginylation is required for degradation of the protein via the ubiquitin pathway.</text>
</comment>
<dbReference type="EMBL" id="LT554489">
    <property type="protein sequence ID" value="SAM05969.1"/>
    <property type="molecule type" value="Genomic_DNA"/>
</dbReference>
<dbReference type="SUPFAM" id="SSF55729">
    <property type="entry name" value="Acyl-CoA N-acyltransferases (Nat)"/>
    <property type="match status" value="1"/>
</dbReference>
<dbReference type="GO" id="GO:0004057">
    <property type="term" value="F:arginyl-tRNA--protein transferase activity"/>
    <property type="evidence" value="ECO:0007669"/>
    <property type="project" value="UniProtKB-EC"/>
</dbReference>
<dbReference type="AlphaFoldDB" id="A0A163MKW9"/>
<dbReference type="InParanoid" id="A0A163MKW9"/>
<dbReference type="InterPro" id="IPR030700">
    <property type="entry name" value="N-end_Aminoacyl_Trfase"/>
</dbReference>
<evidence type="ECO:0000313" key="4">
    <source>
        <dbReference type="EMBL" id="SAM05969.1"/>
    </source>
</evidence>
<dbReference type="GO" id="GO:0005737">
    <property type="term" value="C:cytoplasm"/>
    <property type="evidence" value="ECO:0007669"/>
    <property type="project" value="TreeGrafter"/>
</dbReference>
<accession>A0A163MKW9</accession>
<organism evidence="4">
    <name type="scientific">Absidia glauca</name>
    <name type="common">Pin mould</name>
    <dbReference type="NCBI Taxonomy" id="4829"/>
    <lineage>
        <taxon>Eukaryota</taxon>
        <taxon>Fungi</taxon>
        <taxon>Fungi incertae sedis</taxon>
        <taxon>Mucoromycota</taxon>
        <taxon>Mucoromycotina</taxon>
        <taxon>Mucoromycetes</taxon>
        <taxon>Mucorales</taxon>
        <taxon>Cunninghamellaceae</taxon>
        <taxon>Absidia</taxon>
    </lineage>
</organism>
<name>A0A163MKW9_ABSGL</name>
<dbReference type="FunCoup" id="A0A163MKW9">
    <property type="interactions" value="899"/>
</dbReference>
<gene>
    <name evidence="4" type="primary">ABSGL_11845.1 scaffold 12357</name>
</gene>
<dbReference type="OrthoDB" id="74183at2759"/>
<evidence type="ECO:0000313" key="5">
    <source>
        <dbReference type="Proteomes" id="UP000078561"/>
    </source>
</evidence>
<dbReference type="Proteomes" id="UP000078561">
    <property type="component" value="Unassembled WGS sequence"/>
</dbReference>
<dbReference type="PIRSF" id="PIRSF037207">
    <property type="entry name" value="ATE1_euk"/>
    <property type="match status" value="1"/>
</dbReference>
<feature type="compositionally biased region" description="Low complexity" evidence="2">
    <location>
        <begin position="264"/>
        <end position="288"/>
    </location>
</feature>
<evidence type="ECO:0000259" key="3">
    <source>
        <dbReference type="Pfam" id="PF04377"/>
    </source>
</evidence>
<dbReference type="EC" id="2.3.2.8" evidence="1"/>
<keyword evidence="1" id="KW-0012">Acyltransferase</keyword>
<dbReference type="STRING" id="4829.A0A163MKW9"/>
<dbReference type="PANTHER" id="PTHR21367:SF1">
    <property type="entry name" value="ARGINYL-TRNA--PROTEIN TRANSFERASE 1"/>
    <property type="match status" value="1"/>
</dbReference>
<feature type="domain" description="N-end rule aminoacyl transferase C-terminal" evidence="3">
    <location>
        <begin position="99"/>
        <end position="234"/>
    </location>
</feature>
<sequence length="354" mass="40421">MFFFHFFFLWRPLNNYRSYRLSAKATTAVVTVIKMILRILLVYGHTPSLAQKPPKKNDIAKEQTLIELIHASEQEVEWNDTANGHSFKVVLEPSSFTKEKYELYRKYQQEIHHDEPSEVSAEGFRRFLVDSPLDQEDGKVNYGSYHQKYILDGTLIAVAVLDILPHCVSSVYFMYDPAYAFLGLGNYSALREISLTQEFCASSSDLKYYYMGFYIHSCVKMKYKAKYHPSELLDPETNDWYSFADVCNPLLDQYKYAVFSDPAKSSSPITKSDSTDSSSTGTKTTPDDALPSGWMDPTSIRNKDLEQVLIIAGKSQVVPVTMLVKFDKSEEFRNEIKDYVASLGLDLAHQLIVA</sequence>
<proteinExistence type="inferred from homology"/>
<comment type="catalytic activity">
    <reaction evidence="1">
        <text>an N-terminal L-alpha-aminoacyl-[protein] + L-arginyl-tRNA(Arg) = an N-terminal L-arginyl-L-aminoacyl-[protein] + tRNA(Arg) + H(+)</text>
        <dbReference type="Rhea" id="RHEA:10208"/>
        <dbReference type="Rhea" id="RHEA-COMP:9658"/>
        <dbReference type="Rhea" id="RHEA-COMP:9673"/>
        <dbReference type="Rhea" id="RHEA-COMP:10636"/>
        <dbReference type="Rhea" id="RHEA-COMP:10638"/>
        <dbReference type="ChEBI" id="CHEBI:15378"/>
        <dbReference type="ChEBI" id="CHEBI:78442"/>
        <dbReference type="ChEBI" id="CHEBI:78513"/>
        <dbReference type="ChEBI" id="CHEBI:78597"/>
        <dbReference type="ChEBI" id="CHEBI:83562"/>
        <dbReference type="EC" id="2.3.2.8"/>
    </reaction>
</comment>
<evidence type="ECO:0000256" key="2">
    <source>
        <dbReference type="SAM" id="MobiDB-lite"/>
    </source>
</evidence>
<dbReference type="InterPro" id="IPR017137">
    <property type="entry name" value="Arg-tRNA-P_Trfase_1_euk"/>
</dbReference>
<feature type="region of interest" description="Disordered" evidence="2">
    <location>
        <begin position="262"/>
        <end position="296"/>
    </location>
</feature>